<organism evidence="1 2">
    <name type="scientific">Parasponia andersonii</name>
    <name type="common">Sponia andersonii</name>
    <dbReference type="NCBI Taxonomy" id="3476"/>
    <lineage>
        <taxon>Eukaryota</taxon>
        <taxon>Viridiplantae</taxon>
        <taxon>Streptophyta</taxon>
        <taxon>Embryophyta</taxon>
        <taxon>Tracheophyta</taxon>
        <taxon>Spermatophyta</taxon>
        <taxon>Magnoliopsida</taxon>
        <taxon>eudicotyledons</taxon>
        <taxon>Gunneridae</taxon>
        <taxon>Pentapetalae</taxon>
        <taxon>rosids</taxon>
        <taxon>fabids</taxon>
        <taxon>Rosales</taxon>
        <taxon>Cannabaceae</taxon>
        <taxon>Parasponia</taxon>
    </lineage>
</organism>
<evidence type="ECO:0000313" key="2">
    <source>
        <dbReference type="Proteomes" id="UP000237105"/>
    </source>
</evidence>
<protein>
    <submittedName>
        <fullName evidence="1">Uncharacterized protein</fullName>
    </submittedName>
</protein>
<evidence type="ECO:0000313" key="1">
    <source>
        <dbReference type="EMBL" id="PON69544.1"/>
    </source>
</evidence>
<accession>A0A2P5D8F2</accession>
<gene>
    <name evidence="1" type="ORF">PanWU01x14_086670</name>
</gene>
<dbReference type="EMBL" id="JXTB01000055">
    <property type="protein sequence ID" value="PON69544.1"/>
    <property type="molecule type" value="Genomic_DNA"/>
</dbReference>
<keyword evidence="2" id="KW-1185">Reference proteome</keyword>
<reference evidence="2" key="1">
    <citation type="submission" date="2016-06" db="EMBL/GenBank/DDBJ databases">
        <title>Parallel loss of symbiosis genes in relatives of nitrogen-fixing non-legume Parasponia.</title>
        <authorList>
            <person name="Van Velzen R."/>
            <person name="Holmer R."/>
            <person name="Bu F."/>
            <person name="Rutten L."/>
            <person name="Van Zeijl A."/>
            <person name="Liu W."/>
            <person name="Santuari L."/>
            <person name="Cao Q."/>
            <person name="Sharma T."/>
            <person name="Shen D."/>
            <person name="Roswanjaya Y."/>
            <person name="Wardhani T."/>
            <person name="Kalhor M.S."/>
            <person name="Jansen J."/>
            <person name="Van den Hoogen J."/>
            <person name="Gungor B."/>
            <person name="Hartog M."/>
            <person name="Hontelez J."/>
            <person name="Verver J."/>
            <person name="Yang W.-C."/>
            <person name="Schijlen E."/>
            <person name="Repin R."/>
            <person name="Schilthuizen M."/>
            <person name="Schranz E."/>
            <person name="Heidstra R."/>
            <person name="Miyata K."/>
            <person name="Fedorova E."/>
            <person name="Kohlen W."/>
            <person name="Bisseling T."/>
            <person name="Smit S."/>
            <person name="Geurts R."/>
        </authorList>
    </citation>
    <scope>NUCLEOTIDE SEQUENCE [LARGE SCALE GENOMIC DNA]</scope>
    <source>
        <strain evidence="2">cv. WU1-14</strain>
    </source>
</reference>
<name>A0A2P5D8F2_PARAD</name>
<sequence length="86" mass="9607">MVALSLELENSEQDLHLCLVSFPRHNSSCGGIWKGVSVVYRCLQCVNVDRMDRKLVIMLSSHVVFLGMFRNSVSSGSICRLSKSMT</sequence>
<dbReference type="AlphaFoldDB" id="A0A2P5D8F2"/>
<dbReference type="Proteomes" id="UP000237105">
    <property type="component" value="Unassembled WGS sequence"/>
</dbReference>
<proteinExistence type="predicted"/>
<comment type="caution">
    <text evidence="1">The sequence shown here is derived from an EMBL/GenBank/DDBJ whole genome shotgun (WGS) entry which is preliminary data.</text>
</comment>